<accession>A0A2K3N4L0</accession>
<dbReference type="ExpressionAtlas" id="A0A2K3N4L0">
    <property type="expression patterns" value="baseline"/>
</dbReference>
<dbReference type="STRING" id="57577.A0A2K3N4L0"/>
<sequence length="197" mass="21331">MTSHCFRYDFVGDAILIESVGVYIKVERRQVDKIRYQLLSSKLCDCGIVVDNMYGRTIALGQVYGRDQVVEKLYVLVDAMIIKLLQIHLGSWTHVTQLHGVGRWQALSKITSTGAMTFCFIQAVERCAPGAAYGTILTSMRSAIKNAGSGGSGGGDVVTSLISMLLTGGSLSAGGLRQEPQLTAGEAFDVYRKPFSL</sequence>
<reference evidence="1 3" key="2">
    <citation type="journal article" date="2017" name="Front. Plant Sci.">
        <title>Gene Classification and Mining of Molecular Markers Useful in Red Clover (Trifolium pratense) Breeding.</title>
        <authorList>
            <person name="Istvanek J."/>
            <person name="Dluhosova J."/>
            <person name="Dluhos P."/>
            <person name="Patkova L."/>
            <person name="Nedelnik J."/>
            <person name="Repkova J."/>
        </authorList>
    </citation>
    <scope>NUCLEOTIDE SEQUENCE [LARGE SCALE GENOMIC DNA]</scope>
    <source>
        <strain evidence="3">cv. Tatra</strain>
        <tissue evidence="1">Young leaves</tissue>
    </source>
</reference>
<name>A0A2K3N4L0_TRIPR</name>
<organism evidence="1 3">
    <name type="scientific">Trifolium pratense</name>
    <name type="common">Red clover</name>
    <dbReference type="NCBI Taxonomy" id="57577"/>
    <lineage>
        <taxon>Eukaryota</taxon>
        <taxon>Viridiplantae</taxon>
        <taxon>Streptophyta</taxon>
        <taxon>Embryophyta</taxon>
        <taxon>Tracheophyta</taxon>
        <taxon>Spermatophyta</taxon>
        <taxon>Magnoliopsida</taxon>
        <taxon>eudicotyledons</taxon>
        <taxon>Gunneridae</taxon>
        <taxon>Pentapetalae</taxon>
        <taxon>rosids</taxon>
        <taxon>fabids</taxon>
        <taxon>Fabales</taxon>
        <taxon>Fabaceae</taxon>
        <taxon>Papilionoideae</taxon>
        <taxon>50 kb inversion clade</taxon>
        <taxon>NPAAA clade</taxon>
        <taxon>Hologalegina</taxon>
        <taxon>IRL clade</taxon>
        <taxon>Trifolieae</taxon>
        <taxon>Trifolium</taxon>
    </lineage>
</organism>
<reference evidence="1 3" key="1">
    <citation type="journal article" date="2014" name="Am. J. Bot.">
        <title>Genome assembly and annotation for red clover (Trifolium pratense; Fabaceae).</title>
        <authorList>
            <person name="Istvanek J."/>
            <person name="Jaros M."/>
            <person name="Krenek A."/>
            <person name="Repkova J."/>
        </authorList>
    </citation>
    <scope>NUCLEOTIDE SEQUENCE [LARGE SCALE GENOMIC DNA]</scope>
    <source>
        <strain evidence="3">cv. Tatra</strain>
        <tissue evidence="1">Young leaves</tissue>
    </source>
</reference>
<comment type="caution">
    <text evidence="1">The sequence shown here is derived from an EMBL/GenBank/DDBJ whole genome shotgun (WGS) entry which is preliminary data.</text>
</comment>
<protein>
    <submittedName>
        <fullName evidence="1">Metacaspase-1-like protein</fullName>
    </submittedName>
</protein>
<evidence type="ECO:0000313" key="1">
    <source>
        <dbReference type="EMBL" id="PNX97962.1"/>
    </source>
</evidence>
<dbReference type="AlphaFoldDB" id="A0A2K3N4L0"/>
<dbReference type="EMBL" id="ASHM01016129">
    <property type="protein sequence ID" value="PNX97962.1"/>
    <property type="molecule type" value="Genomic_DNA"/>
</dbReference>
<evidence type="ECO:0000313" key="2">
    <source>
        <dbReference type="EMBL" id="PNY02678.1"/>
    </source>
</evidence>
<gene>
    <name evidence="1" type="ORF">L195_g021202</name>
    <name evidence="2" type="ORF">L195_g025996</name>
</gene>
<dbReference type="EMBL" id="ASHM01021668">
    <property type="protein sequence ID" value="PNY02678.1"/>
    <property type="molecule type" value="Genomic_DNA"/>
</dbReference>
<evidence type="ECO:0000313" key="3">
    <source>
        <dbReference type="Proteomes" id="UP000236291"/>
    </source>
</evidence>
<proteinExistence type="predicted"/>
<dbReference type="Proteomes" id="UP000236291">
    <property type="component" value="Unassembled WGS sequence"/>
</dbReference>